<keyword evidence="3" id="KW-1185">Reference proteome</keyword>
<dbReference type="PANTHER" id="PTHR34351">
    <property type="entry name" value="SLR1927 PROTEIN-RELATED"/>
    <property type="match status" value="1"/>
</dbReference>
<dbReference type="Proteomes" id="UP001447842">
    <property type="component" value="Chromosome"/>
</dbReference>
<dbReference type="EMBL" id="CP147920">
    <property type="protein sequence ID" value="XAU15411.1"/>
    <property type="molecule type" value="Genomic_DNA"/>
</dbReference>
<protein>
    <submittedName>
        <fullName evidence="2">DUF58 domain-containing protein</fullName>
    </submittedName>
</protein>
<accession>A0ABZ3HCM5</accession>
<evidence type="ECO:0000313" key="2">
    <source>
        <dbReference type="EMBL" id="XAU15411.1"/>
    </source>
</evidence>
<organism evidence="2 3">
    <name type="scientific">Sulfurimonas diazotrophicus</name>
    <dbReference type="NCBI Taxonomy" id="3131939"/>
    <lineage>
        <taxon>Bacteria</taxon>
        <taxon>Pseudomonadati</taxon>
        <taxon>Campylobacterota</taxon>
        <taxon>Epsilonproteobacteria</taxon>
        <taxon>Campylobacterales</taxon>
        <taxon>Sulfurimonadaceae</taxon>
        <taxon>Sulfurimonas</taxon>
    </lineage>
</organism>
<reference evidence="2 3" key="1">
    <citation type="submission" date="2024-03" db="EMBL/GenBank/DDBJ databases">
        <title>Sulfurimonas sp. HSL3-1.</title>
        <authorList>
            <person name="Wang S."/>
        </authorList>
    </citation>
    <scope>NUCLEOTIDE SEQUENCE [LARGE SCALE GENOMIC DNA]</scope>
    <source>
        <strain evidence="2 3">HSL3-1</strain>
    </source>
</reference>
<sequence length="280" mass="31583">MRRRVRQRATRFSLLVVVLLFGLFLEAYMHNFNLVYITLFFVFASAFAAGPLGLRNLGCLEAEPNGCDRLFARRTAQCHFKIRNTSALGAWAVELHGGEAVNTLPEVAPHTTLNAALPLSPERRGRFEAGPCTLQSLFPLSTVRFVLEIAKSCERVVYPEPRGEPLRSFLLRQRSPFGDETDFEGLRSYSGAESPSRIHWPSVARGELAVKSFDRERRTESLQFDFARSGRDDEARLSQLTLWALECEAARLPFTILMPRKVLDSKKEGIDAILGYLALY</sequence>
<feature type="transmembrane region" description="Helical" evidence="1">
    <location>
        <begin position="12"/>
        <end position="29"/>
    </location>
</feature>
<evidence type="ECO:0000313" key="3">
    <source>
        <dbReference type="Proteomes" id="UP001447842"/>
    </source>
</evidence>
<keyword evidence="1" id="KW-0812">Transmembrane</keyword>
<name>A0ABZ3HCM5_9BACT</name>
<dbReference type="RefSeq" id="WP_345970495.1">
    <property type="nucleotide sequence ID" value="NZ_CP147920.1"/>
</dbReference>
<dbReference type="PANTHER" id="PTHR34351:SF1">
    <property type="entry name" value="SLR1927 PROTEIN"/>
    <property type="match status" value="1"/>
</dbReference>
<gene>
    <name evidence="2" type="ORF">WCY31_01620</name>
</gene>
<evidence type="ECO:0000256" key="1">
    <source>
        <dbReference type="SAM" id="Phobius"/>
    </source>
</evidence>
<proteinExistence type="predicted"/>
<keyword evidence="1" id="KW-1133">Transmembrane helix</keyword>
<feature type="transmembrane region" description="Helical" evidence="1">
    <location>
        <begin position="35"/>
        <end position="54"/>
    </location>
</feature>
<keyword evidence="1" id="KW-0472">Membrane</keyword>